<dbReference type="OrthoDB" id="3899153at2759"/>
<proteinExistence type="predicted"/>
<sequence>MSSPKPSEDAEKVVQIDLSSYGHTGTGYKPTGDDYIFPEPDNFLKSLSRAFNKQLSIDSRLKEDFNQTYHGAQVEFTALPTGYTVTKKIRDTNRQDYEIHGHFSGIGSFDSAPQFLKHAVGIMRLHLVDWLELREEHLTKPDGLECECVLCKRKTAEQAWIQKKVDREAKGASVGVVFEDKADKNTDGL</sequence>
<reference evidence="1" key="1">
    <citation type="submission" date="2020-06" db="EMBL/GenBank/DDBJ databases">
        <authorList>
            <person name="Onetto C."/>
        </authorList>
    </citation>
    <scope>NUCLEOTIDE SEQUENCE</scope>
</reference>
<protein>
    <recommendedName>
        <fullName evidence="3">Cryptic loci regulator 2 N-terminal domain-containing protein</fullName>
    </recommendedName>
</protein>
<accession>A0A9N8KGQ8</accession>
<dbReference type="AlphaFoldDB" id="A0A9N8KGQ8"/>
<evidence type="ECO:0008006" key="3">
    <source>
        <dbReference type="Google" id="ProtNLM"/>
    </source>
</evidence>
<evidence type="ECO:0000313" key="1">
    <source>
        <dbReference type="EMBL" id="CAD0106739.1"/>
    </source>
</evidence>
<keyword evidence="2" id="KW-1185">Reference proteome</keyword>
<dbReference type="Proteomes" id="UP000745764">
    <property type="component" value="Unassembled WGS sequence"/>
</dbReference>
<organism evidence="1 2">
    <name type="scientific">Aureobasidium uvarum</name>
    <dbReference type="NCBI Taxonomy" id="2773716"/>
    <lineage>
        <taxon>Eukaryota</taxon>
        <taxon>Fungi</taxon>
        <taxon>Dikarya</taxon>
        <taxon>Ascomycota</taxon>
        <taxon>Pezizomycotina</taxon>
        <taxon>Dothideomycetes</taxon>
        <taxon>Dothideomycetidae</taxon>
        <taxon>Dothideales</taxon>
        <taxon>Saccotheciaceae</taxon>
        <taxon>Aureobasidium</taxon>
    </lineage>
</organism>
<evidence type="ECO:0000313" key="2">
    <source>
        <dbReference type="Proteomes" id="UP000745764"/>
    </source>
</evidence>
<name>A0A9N8KGQ8_9PEZI</name>
<comment type="caution">
    <text evidence="1">The sequence shown here is derived from an EMBL/GenBank/DDBJ whole genome shotgun (WGS) entry which is preliminary data.</text>
</comment>
<dbReference type="EMBL" id="CAINUL010000001">
    <property type="protein sequence ID" value="CAD0106739.1"/>
    <property type="molecule type" value="Genomic_DNA"/>
</dbReference>
<gene>
    <name evidence="1" type="ORF">AWRI4620_LOCUS994</name>
</gene>